<comment type="similarity">
    <text evidence="1">Belongs to the mycobacterial PPE family.</text>
</comment>
<evidence type="ECO:0000313" key="5">
    <source>
        <dbReference type="EMBL" id="EUA87282.1"/>
    </source>
</evidence>
<evidence type="ECO:0000256" key="1">
    <source>
        <dbReference type="ARBA" id="ARBA00010652"/>
    </source>
</evidence>
<dbReference type="Pfam" id="PF00823">
    <property type="entry name" value="PPE"/>
    <property type="match status" value="1"/>
</dbReference>
<sequence>MEEAGQECQQQAIAHEQAAVAYSVALAEMPTLAELPVNRASNMALLSTNFFGINTIPLAINEADYARMWVQAAGVMQLYQQQANMAVALNPPRNRPAPLMLRGPDQQEPAGPIIEEPEDDPIEDGGDANGLVERPDNEAGPIIEELADDGAEVGADRALVVFDNANVVEGEPATIPQLLVAALGQIANFVGQTFSLIGNIISFVDRALGWALRFFAAVAVYNAVSMIASAMAFIYNLVTTIAQMVYAVYTAVAYSLTMLMQAISYITSLVTQFAATLTQLTAAYVPMLLGAF</sequence>
<evidence type="ECO:0000256" key="2">
    <source>
        <dbReference type="SAM" id="MobiDB-lite"/>
    </source>
</evidence>
<reference evidence="5 6" key="1">
    <citation type="submission" date="2014-01" db="EMBL/GenBank/DDBJ databases">
        <authorList>
            <person name="Dobos K."/>
            <person name="Lenaerts A."/>
            <person name="Ordway D."/>
            <person name="DeGroote M.A."/>
            <person name="Parker T."/>
            <person name="Sizemore C."/>
            <person name="Tallon L.J."/>
            <person name="Sadzewicz L.K."/>
            <person name="Sengamalay N."/>
            <person name="Fraser C.M."/>
            <person name="Hine E."/>
            <person name="Shefchek K.A."/>
            <person name="Das S.P."/>
            <person name="Tettelin H."/>
        </authorList>
    </citation>
    <scope>NUCLEOTIDE SEQUENCE [LARGE SCALE GENOMIC DNA]</scope>
    <source>
        <strain evidence="5 6">Harvey</strain>
    </source>
</reference>
<organism evidence="5 6">
    <name type="scientific">Mycobacterium ulcerans str. Harvey</name>
    <dbReference type="NCBI Taxonomy" id="1299332"/>
    <lineage>
        <taxon>Bacteria</taxon>
        <taxon>Bacillati</taxon>
        <taxon>Actinomycetota</taxon>
        <taxon>Actinomycetes</taxon>
        <taxon>Mycobacteriales</taxon>
        <taxon>Mycobacteriaceae</taxon>
        <taxon>Mycobacterium</taxon>
        <taxon>Mycobacterium ulcerans group</taxon>
    </lineage>
</organism>
<keyword evidence="6" id="KW-1185">Reference proteome</keyword>
<evidence type="ECO:0000313" key="6">
    <source>
        <dbReference type="Proteomes" id="UP000020681"/>
    </source>
</evidence>
<keyword evidence="3" id="KW-0472">Membrane</keyword>
<feature type="region of interest" description="Disordered" evidence="2">
    <location>
        <begin position="102"/>
        <end position="136"/>
    </location>
</feature>
<dbReference type="EMBL" id="JAOL01000164">
    <property type="protein sequence ID" value="EUA87282.1"/>
    <property type="molecule type" value="Genomic_DNA"/>
</dbReference>
<feature type="domain" description="PPE" evidence="4">
    <location>
        <begin position="1"/>
        <end position="88"/>
    </location>
</feature>
<feature type="compositionally biased region" description="Acidic residues" evidence="2">
    <location>
        <begin position="115"/>
        <end position="126"/>
    </location>
</feature>
<evidence type="ECO:0000256" key="3">
    <source>
        <dbReference type="SAM" id="Phobius"/>
    </source>
</evidence>
<comment type="caution">
    <text evidence="5">The sequence shown here is derived from an EMBL/GenBank/DDBJ whole genome shotgun (WGS) entry which is preliminary data.</text>
</comment>
<proteinExistence type="inferred from homology"/>
<dbReference type="Proteomes" id="UP000020681">
    <property type="component" value="Unassembled WGS sequence"/>
</dbReference>
<keyword evidence="3" id="KW-0812">Transmembrane</keyword>
<dbReference type="Gene3D" id="1.20.1260.20">
    <property type="entry name" value="PPE superfamily"/>
    <property type="match status" value="1"/>
</dbReference>
<keyword evidence="3" id="KW-1133">Transmembrane helix</keyword>
<gene>
    <name evidence="5" type="ORF">I551_6260</name>
</gene>
<protein>
    <submittedName>
        <fullName evidence="5">PPE family protein</fullName>
    </submittedName>
</protein>
<name>A0ABN0QRF7_MYCUL</name>
<evidence type="ECO:0000259" key="4">
    <source>
        <dbReference type="Pfam" id="PF00823"/>
    </source>
</evidence>
<dbReference type="InterPro" id="IPR000030">
    <property type="entry name" value="PPE_dom"/>
</dbReference>
<feature type="transmembrane region" description="Helical" evidence="3">
    <location>
        <begin position="246"/>
        <end position="267"/>
    </location>
</feature>
<dbReference type="InterPro" id="IPR038332">
    <property type="entry name" value="PPE_sf"/>
</dbReference>
<feature type="transmembrane region" description="Helical" evidence="3">
    <location>
        <begin position="210"/>
        <end position="234"/>
    </location>
</feature>
<dbReference type="SUPFAM" id="SSF140459">
    <property type="entry name" value="PE/PPE dimer-like"/>
    <property type="match status" value="1"/>
</dbReference>
<accession>A0ABN0QRF7</accession>